<evidence type="ECO:0000256" key="3">
    <source>
        <dbReference type="ARBA" id="ARBA00022573"/>
    </source>
</evidence>
<dbReference type="PANTHER" id="PTHR43467:SF2">
    <property type="entry name" value="COBALT-PRECORRIN-2 C(20)-METHYLTRANSFERASE"/>
    <property type="match status" value="1"/>
</dbReference>
<dbReference type="NCBIfam" id="TIGR01467">
    <property type="entry name" value="cobI_cbiL"/>
    <property type="match status" value="1"/>
</dbReference>
<evidence type="ECO:0000313" key="9">
    <source>
        <dbReference type="EMBL" id="MBU9736485.1"/>
    </source>
</evidence>
<dbReference type="InterPro" id="IPR006364">
    <property type="entry name" value="CobI/CbiL/CobIJ_dom"/>
</dbReference>
<reference evidence="9" key="1">
    <citation type="submission" date="2021-06" db="EMBL/GenBank/DDBJ databases">
        <title>Description of novel taxa of the family Lachnospiraceae.</title>
        <authorList>
            <person name="Chaplin A.V."/>
            <person name="Sokolova S.R."/>
            <person name="Pikina A.P."/>
            <person name="Korzhanova M."/>
            <person name="Belova V."/>
            <person name="Korostin D."/>
            <person name="Efimov B.A."/>
        </authorList>
    </citation>
    <scope>NUCLEOTIDE SEQUENCE</scope>
    <source>
        <strain evidence="9">ASD5720</strain>
    </source>
</reference>
<evidence type="ECO:0000313" key="10">
    <source>
        <dbReference type="Proteomes" id="UP000712157"/>
    </source>
</evidence>
<feature type="domain" description="Tetrapyrrole methylase" evidence="8">
    <location>
        <begin position="4"/>
        <end position="207"/>
    </location>
</feature>
<keyword evidence="6" id="KW-0949">S-adenosyl-L-methionine</keyword>
<dbReference type="InterPro" id="IPR014777">
    <property type="entry name" value="4pyrrole_Mease_sub1"/>
</dbReference>
<gene>
    <name evidence="9" type="primary">cobI</name>
    <name evidence="9" type="ORF">KTH89_08045</name>
</gene>
<evidence type="ECO:0000256" key="6">
    <source>
        <dbReference type="ARBA" id="ARBA00022691"/>
    </source>
</evidence>
<dbReference type="Gene3D" id="3.40.1010.10">
    <property type="entry name" value="Cobalt-precorrin-4 Transmethylase, Domain 1"/>
    <property type="match status" value="1"/>
</dbReference>
<dbReference type="GO" id="GO:0032259">
    <property type="term" value="P:methylation"/>
    <property type="evidence" value="ECO:0007669"/>
    <property type="project" value="UniProtKB-KW"/>
</dbReference>
<dbReference type="PIRSF" id="PIRSF036427">
    <property type="entry name" value="Precrrn-2_mtase"/>
    <property type="match status" value="1"/>
</dbReference>
<evidence type="ECO:0000256" key="5">
    <source>
        <dbReference type="ARBA" id="ARBA00022679"/>
    </source>
</evidence>
<dbReference type="PANTHER" id="PTHR43467">
    <property type="entry name" value="COBALT-PRECORRIN-2 C(20)-METHYLTRANSFERASE"/>
    <property type="match status" value="1"/>
</dbReference>
<dbReference type="InterPro" id="IPR000878">
    <property type="entry name" value="4pyrrol_Mease"/>
</dbReference>
<proteinExistence type="inferred from homology"/>
<dbReference type="RefSeq" id="WP_238721327.1">
    <property type="nucleotide sequence ID" value="NZ_JAHQCW010000010.1"/>
</dbReference>
<dbReference type="InterPro" id="IPR012382">
    <property type="entry name" value="CobI/CbiL"/>
</dbReference>
<comment type="similarity">
    <text evidence="2 7">Belongs to the precorrin methyltransferase family.</text>
</comment>
<keyword evidence="3" id="KW-0169">Cobalamin biosynthesis</keyword>
<sequence length="231" mass="24698">MNGTLYGVGVGPGDPELLTLKAVRILSETAWLAIPGVDKESCAAYQIAVQAVPRIQDKPCLYIQMPMTKDEARLQASHEAGCAQIEDVLSKGESVCFLTLGDPAIYSTYLYLKKLASSHGYPTEIISGIPSFCAAAAALNIGLVERAEPMVIIPGAYPTEDVLDFPGTKVLMKSGKQLAKVRDQLKHRSLTAAMVENCGLSTEKIYPALKDIPDSAGYLSLIVAKPGEDGR</sequence>
<dbReference type="EMBL" id="JAHQCW010000010">
    <property type="protein sequence ID" value="MBU9736485.1"/>
    <property type="molecule type" value="Genomic_DNA"/>
</dbReference>
<protein>
    <submittedName>
        <fullName evidence="9">Precorrin-2 C(20)-methyltransferase</fullName>
        <ecNumber evidence="9">2.1.1.130</ecNumber>
    </submittedName>
</protein>
<comment type="pathway">
    <text evidence="1">Cofactor biosynthesis; adenosylcobalamin biosynthesis.</text>
</comment>
<keyword evidence="5 9" id="KW-0808">Transferase</keyword>
<dbReference type="GO" id="GO:0009236">
    <property type="term" value="P:cobalamin biosynthetic process"/>
    <property type="evidence" value="ECO:0007669"/>
    <property type="project" value="UniProtKB-UniRule"/>
</dbReference>
<name>A0A949NHQ0_9FIRM</name>
<organism evidence="9 10">
    <name type="scientific">Diplocloster agilis</name>
    <dbReference type="NCBI Taxonomy" id="2850323"/>
    <lineage>
        <taxon>Bacteria</taxon>
        <taxon>Bacillati</taxon>
        <taxon>Bacillota</taxon>
        <taxon>Clostridia</taxon>
        <taxon>Lachnospirales</taxon>
        <taxon>Lachnospiraceae</taxon>
        <taxon>Diplocloster</taxon>
    </lineage>
</organism>
<dbReference type="AlphaFoldDB" id="A0A949NHQ0"/>
<dbReference type="InterPro" id="IPR035996">
    <property type="entry name" value="4pyrrol_Methylase_sf"/>
</dbReference>
<dbReference type="Gene3D" id="3.30.950.10">
    <property type="entry name" value="Methyltransferase, Cobalt-precorrin-4 Transmethylase, Domain 2"/>
    <property type="match status" value="1"/>
</dbReference>
<accession>A0A949NHQ0</accession>
<dbReference type="Pfam" id="PF00590">
    <property type="entry name" value="TP_methylase"/>
    <property type="match status" value="1"/>
</dbReference>
<keyword evidence="10" id="KW-1185">Reference proteome</keyword>
<keyword evidence="4 9" id="KW-0489">Methyltransferase</keyword>
<dbReference type="GO" id="GO:0030788">
    <property type="term" value="F:precorrin-2 C20-methyltransferase activity"/>
    <property type="evidence" value="ECO:0007669"/>
    <property type="project" value="UniProtKB-EC"/>
</dbReference>
<evidence type="ECO:0000256" key="2">
    <source>
        <dbReference type="ARBA" id="ARBA00005879"/>
    </source>
</evidence>
<comment type="caution">
    <text evidence="9">The sequence shown here is derived from an EMBL/GenBank/DDBJ whole genome shotgun (WGS) entry which is preliminary data.</text>
</comment>
<dbReference type="EC" id="2.1.1.130" evidence="9"/>
<evidence type="ECO:0000259" key="8">
    <source>
        <dbReference type="Pfam" id="PF00590"/>
    </source>
</evidence>
<evidence type="ECO:0000256" key="4">
    <source>
        <dbReference type="ARBA" id="ARBA00022603"/>
    </source>
</evidence>
<dbReference type="InterPro" id="IPR014776">
    <property type="entry name" value="4pyrrole_Mease_sub2"/>
</dbReference>
<evidence type="ECO:0000256" key="1">
    <source>
        <dbReference type="ARBA" id="ARBA00004953"/>
    </source>
</evidence>
<evidence type="ECO:0000256" key="7">
    <source>
        <dbReference type="PIRNR" id="PIRNR036427"/>
    </source>
</evidence>
<dbReference type="SUPFAM" id="SSF53790">
    <property type="entry name" value="Tetrapyrrole methylase"/>
    <property type="match status" value="1"/>
</dbReference>
<dbReference type="CDD" id="cd11645">
    <property type="entry name" value="Precorrin_2_C20_MT"/>
    <property type="match status" value="1"/>
</dbReference>
<dbReference type="Proteomes" id="UP000712157">
    <property type="component" value="Unassembled WGS sequence"/>
</dbReference>